<dbReference type="SUPFAM" id="SSF82153">
    <property type="entry name" value="FAS1 domain"/>
    <property type="match status" value="2"/>
</dbReference>
<dbReference type="Gene3D" id="2.30.180.10">
    <property type="entry name" value="FAS1 domain"/>
    <property type="match status" value="2"/>
</dbReference>
<dbReference type="InterPro" id="IPR000782">
    <property type="entry name" value="FAS1_domain"/>
</dbReference>
<sequence>MNKLSLIWTCVCCLCFFTNCNDEYFYENNIPENLGKSIYDYLQNDGNFTTYIQLIDDLDYTEVLSKTGSKTLFVVDDETFSRFFENNPWGVKKYEELALSQKQLILNSSMINNALLIEGLSTIEGPVKGQVLRRTTAASVWVGLEKGEDLPDNVYWDRFRTNGIYLAKDATPIPMLHFLEAQMTSKNMTDNDFSILFNGAQRAKDDAYIYNIKVKQRDIICQNGYIHVLEEVLIPPSNMAEVIRTAPETQMFSSLLERFAAPYYSSTLTAQHQQLGGTDSVFVKGYFSTRSGTVTYNATNKTVMTPNGSTVANFLLYDPGWNLYKASETVGSFQTDMAAIFAPTNEALQSYFSVGSGRALIDRYGDVKNIPNEVLDKLVKNHMQTEFLSTLPSRFQTIVDDAQERMGIETSHIEKVYLTANGAVYVVNTVYPPALYSSVMFPAVINENIKVFNWAIEQLNFDAYLLSMVNYYSFLLPKDNFTYIVPTSLQHNQPEAWKFHYDYTRNAVYASVHPYDTSTHEIGDSINVVTTAATLKDHLEDMLDYHIVVGNIEDGKEFYRTKGGGTIRISRSGSQIEMAGGGDIERNTSLTVQDVYDQTKETNGRGNGKTYVLNQPMQSPLNSVYSILSTTSEFNDFFELLKGNDDLWTTDKVKAAKFSIFYKDLSQAGMDFNVRFLNTFHYTLYVPTNEAVQRAIQSGLPTWGDVEAATNQEEREAKAEKIIRFLRYHFQDNAVYLDKPSLSASYETATLNTNTDTFYKLNLTGENYSLNIKTASGGTAGVKTDKGLFNIMARDFKFNTANPATATTIETSSYIVIHQIDDCLYFEK</sequence>
<organism evidence="2 3">
    <name type="scientific">Candidatus Ordinivivax streblomastigis</name>
    <dbReference type="NCBI Taxonomy" id="2540710"/>
    <lineage>
        <taxon>Bacteria</taxon>
        <taxon>Pseudomonadati</taxon>
        <taxon>Bacteroidota</taxon>
        <taxon>Bacteroidia</taxon>
        <taxon>Bacteroidales</taxon>
        <taxon>Candidatus Ordinivivax</taxon>
    </lineage>
</organism>
<accession>A0A5M8P2T2</accession>
<dbReference type="InterPro" id="IPR036378">
    <property type="entry name" value="FAS1_dom_sf"/>
</dbReference>
<reference evidence="2 3" key="1">
    <citation type="submission" date="2019-03" db="EMBL/GenBank/DDBJ databases">
        <title>Single cell metagenomics reveals metabolic interactions within the superorganism composed of flagellate Streblomastix strix and complex community of Bacteroidetes bacteria on its surface.</title>
        <authorList>
            <person name="Treitli S.C."/>
            <person name="Kolisko M."/>
            <person name="Husnik F."/>
            <person name="Keeling P."/>
            <person name="Hampl V."/>
        </authorList>
    </citation>
    <scope>NUCLEOTIDE SEQUENCE [LARGE SCALE GENOMIC DNA]</scope>
    <source>
        <strain evidence="2">St1</strain>
    </source>
</reference>
<dbReference type="InterPro" id="IPR050904">
    <property type="entry name" value="Adhesion/Biosynth-related"/>
</dbReference>
<dbReference type="EMBL" id="SNRX01000005">
    <property type="protein sequence ID" value="KAA6302769.1"/>
    <property type="molecule type" value="Genomic_DNA"/>
</dbReference>
<dbReference type="Proteomes" id="UP000324575">
    <property type="component" value="Unassembled WGS sequence"/>
</dbReference>
<evidence type="ECO:0000313" key="2">
    <source>
        <dbReference type="EMBL" id="KAA6302769.1"/>
    </source>
</evidence>
<gene>
    <name evidence="2" type="ORF">EZS26_000939</name>
</gene>
<dbReference type="Pfam" id="PF02469">
    <property type="entry name" value="Fasciclin"/>
    <property type="match status" value="1"/>
</dbReference>
<evidence type="ECO:0000313" key="3">
    <source>
        <dbReference type="Proteomes" id="UP000324575"/>
    </source>
</evidence>
<proteinExistence type="predicted"/>
<comment type="caution">
    <text evidence="2">The sequence shown here is derived from an EMBL/GenBank/DDBJ whole genome shotgun (WGS) entry which is preliminary data.</text>
</comment>
<name>A0A5M8P2T2_9BACT</name>
<evidence type="ECO:0000259" key="1">
    <source>
        <dbReference type="PROSITE" id="PS50213"/>
    </source>
</evidence>
<dbReference type="PROSITE" id="PS50213">
    <property type="entry name" value="FAS1"/>
    <property type="match status" value="2"/>
</dbReference>
<dbReference type="PANTHER" id="PTHR10900">
    <property type="entry name" value="PERIOSTIN-RELATED"/>
    <property type="match status" value="1"/>
</dbReference>
<dbReference type="PANTHER" id="PTHR10900:SF77">
    <property type="entry name" value="FI19380P1"/>
    <property type="match status" value="1"/>
</dbReference>
<dbReference type="AlphaFoldDB" id="A0A5M8P2T2"/>
<feature type="domain" description="FAS1" evidence="1">
    <location>
        <begin position="621"/>
        <end position="824"/>
    </location>
</feature>
<protein>
    <recommendedName>
        <fullName evidence="1">FAS1 domain-containing protein</fullName>
    </recommendedName>
</protein>
<feature type="domain" description="FAS1" evidence="1">
    <location>
        <begin position="35"/>
        <end position="233"/>
    </location>
</feature>